<reference evidence="5 6" key="1">
    <citation type="submission" date="2021-06" db="EMBL/GenBank/DDBJ databases">
        <authorList>
            <person name="Palmer J.M."/>
        </authorList>
    </citation>
    <scope>NUCLEOTIDE SEQUENCE [LARGE SCALE GENOMIC DNA]</scope>
    <source>
        <strain evidence="5 6">AS_MEX2019</strain>
        <tissue evidence="5">Muscle</tissue>
    </source>
</reference>
<keyword evidence="2" id="KW-0498">Mitosis</keyword>
<dbReference type="Proteomes" id="UP001469553">
    <property type="component" value="Unassembled WGS sequence"/>
</dbReference>
<dbReference type="Pfam" id="PF20518">
    <property type="entry name" value="Apc1_MidN"/>
    <property type="match status" value="1"/>
</dbReference>
<dbReference type="InterPro" id="IPR046794">
    <property type="entry name" value="Apc1_MidN"/>
</dbReference>
<dbReference type="InterPro" id="IPR024990">
    <property type="entry name" value="Apc1"/>
</dbReference>
<feature type="domain" description="Anaphase-promoting complex subunit 1 middle" evidence="4">
    <location>
        <begin position="71"/>
        <end position="207"/>
    </location>
</feature>
<proteinExistence type="predicted"/>
<evidence type="ECO:0000259" key="4">
    <source>
        <dbReference type="Pfam" id="PF20518"/>
    </source>
</evidence>
<accession>A0ABV0ZGJ6</accession>
<keyword evidence="3" id="KW-0131">Cell cycle</keyword>
<evidence type="ECO:0000313" key="5">
    <source>
        <dbReference type="EMBL" id="MEQ2305040.1"/>
    </source>
</evidence>
<evidence type="ECO:0000256" key="3">
    <source>
        <dbReference type="ARBA" id="ARBA00023306"/>
    </source>
</evidence>
<organism evidence="5 6">
    <name type="scientific">Ameca splendens</name>
    <dbReference type="NCBI Taxonomy" id="208324"/>
    <lineage>
        <taxon>Eukaryota</taxon>
        <taxon>Metazoa</taxon>
        <taxon>Chordata</taxon>
        <taxon>Craniata</taxon>
        <taxon>Vertebrata</taxon>
        <taxon>Euteleostomi</taxon>
        <taxon>Actinopterygii</taxon>
        <taxon>Neopterygii</taxon>
        <taxon>Teleostei</taxon>
        <taxon>Neoteleostei</taxon>
        <taxon>Acanthomorphata</taxon>
        <taxon>Ovalentaria</taxon>
        <taxon>Atherinomorphae</taxon>
        <taxon>Cyprinodontiformes</taxon>
        <taxon>Goodeidae</taxon>
        <taxon>Ameca</taxon>
    </lineage>
</organism>
<evidence type="ECO:0000313" key="6">
    <source>
        <dbReference type="Proteomes" id="UP001469553"/>
    </source>
</evidence>
<comment type="caution">
    <text evidence="5">The sequence shown here is derived from an EMBL/GenBank/DDBJ whole genome shotgun (WGS) entry which is preliminary data.</text>
</comment>
<sequence>MLKPPINNTFLPNVFPFHYIAVRKCLRAIRFILPKDVAMKVLVKWYNIYNAPGGPNAHAEWSQFVTCFMTLMGYNTERLAWTRHLQFEVPLSPVIAAKKARPSDGGSEEDWDYLLASHYHRQINSHSVYGSMDSCGTNNVVTNEKEDPSCAPSPSGPSLKLESSAPLFPHIPALFYVLHLLYQELQLDELHRARASSLVCLLQQLAR</sequence>
<dbReference type="EMBL" id="JAHRIP010060955">
    <property type="protein sequence ID" value="MEQ2305040.1"/>
    <property type="molecule type" value="Genomic_DNA"/>
</dbReference>
<dbReference type="PANTHER" id="PTHR12827:SF3">
    <property type="entry name" value="ANAPHASE-PROMOTING COMPLEX SUBUNIT 1"/>
    <property type="match status" value="1"/>
</dbReference>
<gene>
    <name evidence="5" type="ORF">AMECASPLE_033414</name>
</gene>
<keyword evidence="6" id="KW-1185">Reference proteome</keyword>
<protein>
    <recommendedName>
        <fullName evidence="4">Anaphase-promoting complex subunit 1 middle domain-containing protein</fullName>
    </recommendedName>
</protein>
<name>A0ABV0ZGJ6_9TELE</name>
<keyword evidence="1" id="KW-0132">Cell division</keyword>
<evidence type="ECO:0000256" key="1">
    <source>
        <dbReference type="ARBA" id="ARBA00022618"/>
    </source>
</evidence>
<evidence type="ECO:0000256" key="2">
    <source>
        <dbReference type="ARBA" id="ARBA00022776"/>
    </source>
</evidence>
<dbReference type="PANTHER" id="PTHR12827">
    <property type="entry name" value="MEIOTIC CHECKPOINT REGULATOR TSG24 FAMILY MEMBER"/>
    <property type="match status" value="1"/>
</dbReference>